<evidence type="ECO:0000256" key="2">
    <source>
        <dbReference type="ARBA" id="ARBA00012438"/>
    </source>
</evidence>
<dbReference type="InterPro" id="IPR003661">
    <property type="entry name" value="HisK_dim/P_dom"/>
</dbReference>
<keyword evidence="9" id="KW-1133">Transmembrane helix</keyword>
<dbReference type="PROSITE" id="PS50109">
    <property type="entry name" value="HIS_KIN"/>
    <property type="match status" value="1"/>
</dbReference>
<dbReference type="InterPro" id="IPR004358">
    <property type="entry name" value="Sig_transdc_His_kin-like_C"/>
</dbReference>
<keyword evidence="6" id="KW-0418">Kinase</keyword>
<evidence type="ECO:0000256" key="9">
    <source>
        <dbReference type="SAM" id="Phobius"/>
    </source>
</evidence>
<accession>A0A1M4VG49</accession>
<evidence type="ECO:0000256" key="4">
    <source>
        <dbReference type="ARBA" id="ARBA00022679"/>
    </source>
</evidence>
<evidence type="ECO:0000256" key="3">
    <source>
        <dbReference type="ARBA" id="ARBA00022553"/>
    </source>
</evidence>
<evidence type="ECO:0000256" key="1">
    <source>
        <dbReference type="ARBA" id="ARBA00000085"/>
    </source>
</evidence>
<dbReference type="Pfam" id="PF02518">
    <property type="entry name" value="HATPase_c"/>
    <property type="match status" value="1"/>
</dbReference>
<dbReference type="SUPFAM" id="SSF55874">
    <property type="entry name" value="ATPase domain of HSP90 chaperone/DNA topoisomerase II/histidine kinase"/>
    <property type="match status" value="1"/>
</dbReference>
<dbReference type="PANTHER" id="PTHR43065">
    <property type="entry name" value="SENSOR HISTIDINE KINASE"/>
    <property type="match status" value="1"/>
</dbReference>
<dbReference type="InterPro" id="IPR005467">
    <property type="entry name" value="His_kinase_dom"/>
</dbReference>
<dbReference type="GO" id="GO:0005524">
    <property type="term" value="F:ATP binding"/>
    <property type="evidence" value="ECO:0007669"/>
    <property type="project" value="UniProtKB-KW"/>
</dbReference>
<evidence type="ECO:0000256" key="8">
    <source>
        <dbReference type="ARBA" id="ARBA00023012"/>
    </source>
</evidence>
<feature type="transmembrane region" description="Helical" evidence="9">
    <location>
        <begin position="12"/>
        <end position="33"/>
    </location>
</feature>
<dbReference type="Pfam" id="PF00512">
    <property type="entry name" value="HisKA"/>
    <property type="match status" value="1"/>
</dbReference>
<dbReference type="EC" id="2.7.13.3" evidence="2"/>
<sequence>MRIFENKDFARWFIIFSSLSIVILVSWNVALFYERIKKDERQKMAIWSEAQKSFNNASTKDVDLGLELYILSTDLEIPIINTDEQGTIFRYNNIPPKIEEDSLKLYQFLKELKSTNKPIKVDLGNNNYQYIYYGNSQILEKIKYYPIILLLIFALFTGLIFLFFRTSKYSEKNKLWAGMAKETAHQIGTPLSSLVGWIEILKTNLSVDKSYIDEMEKDVNRLQTITNRFSKIGSEVVLTKTDLIKETKSAIDYLRNKHSKLIHFEVQLTEEVVDVKLNTVLYSWTIENIIKNAVDAMKGKGKIKITSEITKNWVSILISDQGKGIPKHRHKQIFEAGYTSKKRGWGLGLSLAKRIIEDYHKGKIRVKQSDVKQGACFEIKLQML</sequence>
<keyword evidence="12" id="KW-1185">Reference proteome</keyword>
<evidence type="ECO:0000256" key="5">
    <source>
        <dbReference type="ARBA" id="ARBA00022741"/>
    </source>
</evidence>
<dbReference type="Proteomes" id="UP000184462">
    <property type="component" value="Unassembled WGS sequence"/>
</dbReference>
<dbReference type="CDD" id="cd00082">
    <property type="entry name" value="HisKA"/>
    <property type="match status" value="1"/>
</dbReference>
<evidence type="ECO:0000256" key="7">
    <source>
        <dbReference type="ARBA" id="ARBA00022840"/>
    </source>
</evidence>
<comment type="catalytic activity">
    <reaction evidence="1">
        <text>ATP + protein L-histidine = ADP + protein N-phospho-L-histidine.</text>
        <dbReference type="EC" id="2.7.13.3"/>
    </reaction>
</comment>
<evidence type="ECO:0000313" key="11">
    <source>
        <dbReference type="EMBL" id="SHE67908.1"/>
    </source>
</evidence>
<evidence type="ECO:0000256" key="6">
    <source>
        <dbReference type="ARBA" id="ARBA00022777"/>
    </source>
</evidence>
<dbReference type="SMART" id="SM00387">
    <property type="entry name" value="HATPase_c"/>
    <property type="match status" value="1"/>
</dbReference>
<feature type="domain" description="Histidine kinase" evidence="10">
    <location>
        <begin position="182"/>
        <end position="384"/>
    </location>
</feature>
<dbReference type="GO" id="GO:0000155">
    <property type="term" value="F:phosphorelay sensor kinase activity"/>
    <property type="evidence" value="ECO:0007669"/>
    <property type="project" value="InterPro"/>
</dbReference>
<dbReference type="OrthoDB" id="9815750at2"/>
<dbReference type="CDD" id="cd00075">
    <property type="entry name" value="HATPase"/>
    <property type="match status" value="1"/>
</dbReference>
<dbReference type="Gene3D" id="3.30.565.10">
    <property type="entry name" value="Histidine kinase-like ATPase, C-terminal domain"/>
    <property type="match status" value="1"/>
</dbReference>
<organism evidence="11 12">
    <name type="scientific">Psychroflexus salarius</name>
    <dbReference type="NCBI Taxonomy" id="1155689"/>
    <lineage>
        <taxon>Bacteria</taxon>
        <taxon>Pseudomonadati</taxon>
        <taxon>Bacteroidota</taxon>
        <taxon>Flavobacteriia</taxon>
        <taxon>Flavobacteriales</taxon>
        <taxon>Flavobacteriaceae</taxon>
        <taxon>Psychroflexus</taxon>
    </lineage>
</organism>
<keyword evidence="4" id="KW-0808">Transferase</keyword>
<dbReference type="RefSeq" id="WP_073192754.1">
    <property type="nucleotide sequence ID" value="NZ_FQTW01000004.1"/>
</dbReference>
<keyword evidence="8" id="KW-0902">Two-component regulatory system</keyword>
<evidence type="ECO:0000259" key="10">
    <source>
        <dbReference type="PROSITE" id="PS50109"/>
    </source>
</evidence>
<keyword evidence="7" id="KW-0067">ATP-binding</keyword>
<feature type="transmembrane region" description="Helical" evidence="9">
    <location>
        <begin position="144"/>
        <end position="164"/>
    </location>
</feature>
<dbReference type="InterPro" id="IPR003594">
    <property type="entry name" value="HATPase_dom"/>
</dbReference>
<protein>
    <recommendedName>
        <fullName evidence="2">histidine kinase</fullName>
        <ecNumber evidence="2">2.7.13.3</ecNumber>
    </recommendedName>
</protein>
<dbReference type="PANTHER" id="PTHR43065:SF46">
    <property type="entry name" value="C4-DICARBOXYLATE TRANSPORT SENSOR PROTEIN DCTB"/>
    <property type="match status" value="1"/>
</dbReference>
<dbReference type="Gene3D" id="1.10.287.130">
    <property type="match status" value="1"/>
</dbReference>
<dbReference type="EMBL" id="FQTW01000004">
    <property type="protein sequence ID" value="SHE67908.1"/>
    <property type="molecule type" value="Genomic_DNA"/>
</dbReference>
<reference evidence="11 12" key="1">
    <citation type="submission" date="2016-11" db="EMBL/GenBank/DDBJ databases">
        <authorList>
            <person name="Jaros S."/>
            <person name="Januszkiewicz K."/>
            <person name="Wedrychowicz H."/>
        </authorList>
    </citation>
    <scope>NUCLEOTIDE SEQUENCE [LARGE SCALE GENOMIC DNA]</scope>
    <source>
        <strain evidence="11 12">DSM 25661</strain>
    </source>
</reference>
<keyword evidence="9" id="KW-0812">Transmembrane</keyword>
<keyword evidence="9" id="KW-0472">Membrane</keyword>
<dbReference type="STRING" id="1155689.SAMN05444278_10443"/>
<dbReference type="SUPFAM" id="SSF47384">
    <property type="entry name" value="Homodimeric domain of signal transducing histidine kinase"/>
    <property type="match status" value="1"/>
</dbReference>
<keyword evidence="5" id="KW-0547">Nucleotide-binding</keyword>
<evidence type="ECO:0000313" key="12">
    <source>
        <dbReference type="Proteomes" id="UP000184462"/>
    </source>
</evidence>
<dbReference type="PRINTS" id="PR00344">
    <property type="entry name" value="BCTRLSENSOR"/>
</dbReference>
<dbReference type="InterPro" id="IPR036890">
    <property type="entry name" value="HATPase_C_sf"/>
</dbReference>
<dbReference type="SMART" id="SM00388">
    <property type="entry name" value="HisKA"/>
    <property type="match status" value="1"/>
</dbReference>
<keyword evidence="3" id="KW-0597">Phosphoprotein</keyword>
<dbReference type="InterPro" id="IPR036097">
    <property type="entry name" value="HisK_dim/P_sf"/>
</dbReference>
<gene>
    <name evidence="11" type="ORF">SAMN05444278_10443</name>
</gene>
<dbReference type="AlphaFoldDB" id="A0A1M4VG49"/>
<name>A0A1M4VG49_9FLAO</name>
<proteinExistence type="predicted"/>